<name>A0ACD3YYT6_FUSSC</name>
<dbReference type="EMBL" id="CP090033">
    <property type="protein sequence ID" value="UPK94125.1"/>
    <property type="molecule type" value="Genomic_DNA"/>
</dbReference>
<proteinExistence type="predicted"/>
<organism evidence="1 2">
    <name type="scientific">Fusarium solani subsp. cucurbitae</name>
    <name type="common">Neocosmosporum cucurbitae</name>
    <dbReference type="NCBI Taxonomy" id="2747967"/>
    <lineage>
        <taxon>Eukaryota</taxon>
        <taxon>Fungi</taxon>
        <taxon>Dikarya</taxon>
        <taxon>Ascomycota</taxon>
        <taxon>Pezizomycotina</taxon>
        <taxon>Sordariomycetes</taxon>
        <taxon>Hypocreomycetidae</taxon>
        <taxon>Hypocreales</taxon>
        <taxon>Nectriaceae</taxon>
        <taxon>Fusarium</taxon>
        <taxon>Fusarium solani species complex</taxon>
    </lineage>
</organism>
<sequence length="125" mass="13522">MSNSNSCLKAEVAKLAKLSNVQGGLPPLMRGLPVLAILAGEAVAKATDSRNLIEERILGTNEVVSLQGPTQTLSTTNKEWTRPGVKEMCQRCGGTKQIPRGFHALWTPRIGPDNRPMTKKGNGWE</sequence>
<reference evidence="1" key="1">
    <citation type="submission" date="2021-11" db="EMBL/GenBank/DDBJ databases">
        <title>Fusarium solani-melongenae Genome sequencing and assembly.</title>
        <authorList>
            <person name="Xie S."/>
            <person name="Huang L."/>
            <person name="Zhang X."/>
        </authorList>
    </citation>
    <scope>NUCLEOTIDE SEQUENCE</scope>
    <source>
        <strain evidence="1">CRI 24-3</strain>
    </source>
</reference>
<evidence type="ECO:0000313" key="2">
    <source>
        <dbReference type="Proteomes" id="UP000830768"/>
    </source>
</evidence>
<protein>
    <submittedName>
        <fullName evidence="1">Uncharacterized protein</fullName>
    </submittedName>
</protein>
<accession>A0ACD3YYT6</accession>
<keyword evidence="2" id="KW-1185">Reference proteome</keyword>
<dbReference type="Proteomes" id="UP000830768">
    <property type="component" value="Chromosome 4"/>
</dbReference>
<gene>
    <name evidence="1" type="ORF">LCI18_005060</name>
</gene>
<evidence type="ECO:0000313" key="1">
    <source>
        <dbReference type="EMBL" id="UPK94125.1"/>
    </source>
</evidence>